<organism evidence="14 15">
    <name type="scientific">Kribbella rubisoli</name>
    <dbReference type="NCBI Taxonomy" id="3075929"/>
    <lineage>
        <taxon>Bacteria</taxon>
        <taxon>Bacillati</taxon>
        <taxon>Actinomycetota</taxon>
        <taxon>Actinomycetes</taxon>
        <taxon>Propionibacteriales</taxon>
        <taxon>Kribbellaceae</taxon>
        <taxon>Kribbella</taxon>
    </lineage>
</organism>
<reference evidence="14 15" key="1">
    <citation type="journal article" date="2015" name="Stand. Genomic Sci.">
        <title>Genomic Encyclopedia of Bacterial and Archaeal Type Strains, Phase III: the genomes of soil and plant-associated and newly described type strains.</title>
        <authorList>
            <person name="Whitman W.B."/>
            <person name="Woyke T."/>
            <person name="Klenk H.P."/>
            <person name="Zhou Y."/>
            <person name="Lilburn T.G."/>
            <person name="Beck B.J."/>
            <person name="De Vos P."/>
            <person name="Vandamme P."/>
            <person name="Eisen J.A."/>
            <person name="Garrity G."/>
            <person name="Hugenholtz P."/>
            <person name="Kyrpides N.C."/>
        </authorList>
    </citation>
    <scope>NUCLEOTIDE SEQUENCE [LARGE SCALE GENOMIC DNA]</scope>
    <source>
        <strain evidence="14 15">VKM Ac-2540</strain>
    </source>
</reference>
<dbReference type="Gene3D" id="3.90.1820.10">
    <property type="entry name" value="AglA-like glucosidase"/>
    <property type="match status" value="1"/>
</dbReference>
<evidence type="ECO:0000313" key="14">
    <source>
        <dbReference type="EMBL" id="RZU01861.1"/>
    </source>
</evidence>
<dbReference type="AlphaFoldDB" id="A0A4Q7VYM3"/>
<dbReference type="EMBL" id="SHKR01000018">
    <property type="protein sequence ID" value="RZU01861.1"/>
    <property type="molecule type" value="Genomic_DNA"/>
</dbReference>
<evidence type="ECO:0000256" key="10">
    <source>
        <dbReference type="PIRSR" id="PIRSR601088-3"/>
    </source>
</evidence>
<evidence type="ECO:0000256" key="5">
    <source>
        <dbReference type="ARBA" id="ARBA00023027"/>
    </source>
</evidence>
<feature type="site" description="Increases basicity of active site Tyr" evidence="11">
    <location>
        <position position="121"/>
    </location>
</feature>
<dbReference type="InterPro" id="IPR022616">
    <property type="entry name" value="Glyco_hydro_4_C"/>
</dbReference>
<keyword evidence="15" id="KW-1185">Reference proteome</keyword>
<evidence type="ECO:0000256" key="6">
    <source>
        <dbReference type="ARBA" id="ARBA00023211"/>
    </source>
</evidence>
<evidence type="ECO:0000256" key="11">
    <source>
        <dbReference type="PIRSR" id="PIRSR601088-4"/>
    </source>
</evidence>
<proteinExistence type="inferred from homology"/>
<keyword evidence="7" id="KW-0119">Carbohydrate metabolism</keyword>
<keyword evidence="8 12" id="KW-0326">Glycosidase</keyword>
<dbReference type="SUPFAM" id="SSF56327">
    <property type="entry name" value="LDH C-terminal domain-like"/>
    <property type="match status" value="1"/>
</dbReference>
<dbReference type="SUPFAM" id="SSF51735">
    <property type="entry name" value="NAD(P)-binding Rossmann-fold domains"/>
    <property type="match status" value="1"/>
</dbReference>
<evidence type="ECO:0000256" key="9">
    <source>
        <dbReference type="PIRSR" id="PIRSR601088-2"/>
    </source>
</evidence>
<dbReference type="InterPro" id="IPR036291">
    <property type="entry name" value="NAD(P)-bd_dom_sf"/>
</dbReference>
<dbReference type="InterPro" id="IPR015955">
    <property type="entry name" value="Lactate_DH/Glyco_Ohase_4_C"/>
</dbReference>
<keyword evidence="10" id="KW-0170">Cobalt</keyword>
<keyword evidence="10" id="KW-0408">Iron</keyword>
<evidence type="ECO:0000256" key="12">
    <source>
        <dbReference type="RuleBase" id="RU361152"/>
    </source>
</evidence>
<comment type="caution">
    <text evidence="14">The sequence shown here is derived from an EMBL/GenBank/DDBJ whole genome shotgun (WGS) entry which is preliminary data.</text>
</comment>
<accession>A0A4Q7VYM3</accession>
<dbReference type="InterPro" id="IPR001088">
    <property type="entry name" value="Glyco_hydro_4"/>
</dbReference>
<comment type="cofactor">
    <cofactor evidence="12">
        <name>NAD(+)</name>
        <dbReference type="ChEBI" id="CHEBI:57540"/>
    </cofactor>
    <text evidence="12">Binds 1 NAD(+) per subunit.</text>
</comment>
<dbReference type="PANTHER" id="PTHR32092:SF6">
    <property type="entry name" value="ALPHA-GALACTOSIDASE"/>
    <property type="match status" value="1"/>
</dbReference>
<name>A0A4Q7VYM3_9ACTN</name>
<dbReference type="PRINTS" id="PR00732">
    <property type="entry name" value="GLHYDRLASE4"/>
</dbReference>
<dbReference type="InterPro" id="IPR053715">
    <property type="entry name" value="GH4_Enzyme_sf"/>
</dbReference>
<feature type="binding site" evidence="9">
    <location>
        <position position="159"/>
    </location>
    <ligand>
        <name>substrate</name>
    </ligand>
</feature>
<dbReference type="Pfam" id="PF02056">
    <property type="entry name" value="Glyco_hydro_4"/>
    <property type="match status" value="1"/>
</dbReference>
<dbReference type="PANTHER" id="PTHR32092">
    <property type="entry name" value="6-PHOSPHO-BETA-GLUCOSIDASE-RELATED"/>
    <property type="match status" value="1"/>
</dbReference>
<keyword evidence="10" id="KW-0533">Nickel</keyword>
<keyword evidence="3 10" id="KW-0479">Metal-binding</keyword>
<evidence type="ECO:0000256" key="4">
    <source>
        <dbReference type="ARBA" id="ARBA00022801"/>
    </source>
</evidence>
<sequence length="464" mass="48466">MTTDFLKGKSVSEKSIVLIGAGSTVFTPGLMTDLASTRTFDGWTVQLVDLNGEAAETMARVGRRIAAERGAELEFVPHTDRREALPGARFVTTTIAVGAAAGWRADVEVPAKYGIAQTVGDSVGPGGVLRALRHVPELVAIGNDVADLAPDAQLINYSNPLTANVRAITAETGLKAVGLCHGTMHTLSKLTTDLGYRPGELKAVFAGLNHLCWLLDLRRGTEDAYPLLRKFVAGRAGGIDAPSTSEEGVHLPVSADLMRAFGRYPAPGDRHVAEFFGGYLRAGDGSPADEADLPWGLQGGRDATMRYIGQKDDLWENLHAQADGKAPLPRTDNQEAERLVAIAEAIVTGKDHVELAVNLPNEGKIPNLPSTAVVEVPAVVGAAGIIGLGVGALPDGIAAVLAARAPQQEITVRAALTGDRSLALQALVLDPLVGGLTVATGILDDAIKAHGPLLDRFAANEVAA</sequence>
<feature type="domain" description="Glycosyl hydrolase family 4 C-terminal" evidence="13">
    <location>
        <begin position="205"/>
        <end position="433"/>
    </location>
</feature>
<evidence type="ECO:0000256" key="8">
    <source>
        <dbReference type="ARBA" id="ARBA00023295"/>
    </source>
</evidence>
<dbReference type="Pfam" id="PF11975">
    <property type="entry name" value="Glyco_hydro_4C"/>
    <property type="match status" value="1"/>
</dbReference>
<dbReference type="GO" id="GO:0004553">
    <property type="term" value="F:hydrolase activity, hydrolyzing O-glycosyl compounds"/>
    <property type="evidence" value="ECO:0007669"/>
    <property type="project" value="InterPro"/>
</dbReference>
<evidence type="ECO:0000256" key="3">
    <source>
        <dbReference type="ARBA" id="ARBA00022723"/>
    </source>
</evidence>
<keyword evidence="6 10" id="KW-0464">Manganese</keyword>
<gene>
    <name evidence="14" type="ORF">EV645_7962</name>
</gene>
<keyword evidence="5 12" id="KW-0520">NAD</keyword>
<dbReference type="GO" id="GO:0016616">
    <property type="term" value="F:oxidoreductase activity, acting on the CH-OH group of donors, NAD or NADP as acceptor"/>
    <property type="evidence" value="ECO:0007669"/>
    <property type="project" value="InterPro"/>
</dbReference>
<evidence type="ECO:0000256" key="7">
    <source>
        <dbReference type="ARBA" id="ARBA00023277"/>
    </source>
</evidence>
<evidence type="ECO:0000256" key="2">
    <source>
        <dbReference type="ARBA" id="ARBA00010141"/>
    </source>
</evidence>
<comment type="cofactor">
    <cofactor evidence="1">
        <name>Mn(2+)</name>
        <dbReference type="ChEBI" id="CHEBI:29035"/>
    </cofactor>
</comment>
<evidence type="ECO:0000259" key="13">
    <source>
        <dbReference type="Pfam" id="PF11975"/>
    </source>
</evidence>
<protein>
    <submittedName>
        <fullName evidence="14">Alpha-galactosidase</fullName>
    </submittedName>
</protein>
<comment type="similarity">
    <text evidence="2 12">Belongs to the glycosyl hydrolase 4 family.</text>
</comment>
<dbReference type="GO" id="GO:0005975">
    <property type="term" value="P:carbohydrate metabolic process"/>
    <property type="evidence" value="ECO:0007669"/>
    <property type="project" value="InterPro"/>
</dbReference>
<keyword evidence="4 12" id="KW-0378">Hydrolase</keyword>
<evidence type="ECO:0000256" key="1">
    <source>
        <dbReference type="ARBA" id="ARBA00001936"/>
    </source>
</evidence>
<evidence type="ECO:0000313" key="15">
    <source>
        <dbReference type="Proteomes" id="UP000292027"/>
    </source>
</evidence>
<feature type="binding site" evidence="10">
    <location>
        <position position="210"/>
    </location>
    <ligand>
        <name>Mn(2+)</name>
        <dbReference type="ChEBI" id="CHEBI:29035"/>
    </ligand>
</feature>
<dbReference type="Proteomes" id="UP000292027">
    <property type="component" value="Unassembled WGS sequence"/>
</dbReference>
<feature type="binding site" evidence="10">
    <location>
        <position position="180"/>
    </location>
    <ligand>
        <name>Mn(2+)</name>
        <dbReference type="ChEBI" id="CHEBI:29035"/>
    </ligand>
</feature>
<dbReference type="OrthoDB" id="9767022at2"/>
<dbReference type="GO" id="GO:0046872">
    <property type="term" value="F:metal ion binding"/>
    <property type="evidence" value="ECO:0007669"/>
    <property type="project" value="UniProtKB-KW"/>
</dbReference>